<name>X0ZRH8_9ZZZZ</name>
<comment type="caution">
    <text evidence="2">The sequence shown here is derived from an EMBL/GenBank/DDBJ whole genome shotgun (WGS) entry which is preliminary data.</text>
</comment>
<dbReference type="Pfam" id="PF13414">
    <property type="entry name" value="TPR_11"/>
    <property type="match status" value="1"/>
</dbReference>
<dbReference type="PROSITE" id="PS50293">
    <property type="entry name" value="TPR_REGION"/>
    <property type="match status" value="1"/>
</dbReference>
<reference evidence="2" key="1">
    <citation type="journal article" date="2014" name="Front. Microbiol.">
        <title>High frequency of phylogenetically diverse reductive dehalogenase-homologous genes in deep subseafloor sedimentary metagenomes.</title>
        <authorList>
            <person name="Kawai M."/>
            <person name="Futagami T."/>
            <person name="Toyoda A."/>
            <person name="Takaki Y."/>
            <person name="Nishi S."/>
            <person name="Hori S."/>
            <person name="Arai W."/>
            <person name="Tsubouchi T."/>
            <person name="Morono Y."/>
            <person name="Uchiyama I."/>
            <person name="Ito T."/>
            <person name="Fujiyama A."/>
            <person name="Inagaki F."/>
            <person name="Takami H."/>
        </authorList>
    </citation>
    <scope>NUCLEOTIDE SEQUENCE</scope>
    <source>
        <strain evidence="2">Expedition CK06-06</strain>
    </source>
</reference>
<dbReference type="InterPro" id="IPR011990">
    <property type="entry name" value="TPR-like_helical_dom_sf"/>
</dbReference>
<dbReference type="InterPro" id="IPR011467">
    <property type="entry name" value="DUF1573"/>
</dbReference>
<dbReference type="PANTHER" id="PTHR12558">
    <property type="entry name" value="CELL DIVISION CYCLE 16,23,27"/>
    <property type="match status" value="1"/>
</dbReference>
<dbReference type="AlphaFoldDB" id="X0ZRH8"/>
<dbReference type="SUPFAM" id="SSF48452">
    <property type="entry name" value="TPR-like"/>
    <property type="match status" value="1"/>
</dbReference>
<dbReference type="Gene3D" id="2.60.40.10">
    <property type="entry name" value="Immunoglobulins"/>
    <property type="match status" value="1"/>
</dbReference>
<dbReference type="Pfam" id="PF07610">
    <property type="entry name" value="DUF1573"/>
    <property type="match status" value="1"/>
</dbReference>
<protein>
    <submittedName>
        <fullName evidence="2">Uncharacterized protein</fullName>
    </submittedName>
</protein>
<dbReference type="PANTHER" id="PTHR12558:SF13">
    <property type="entry name" value="CELL DIVISION CYCLE PROTEIN 27 HOMOLOG"/>
    <property type="match status" value="1"/>
</dbReference>
<sequence>MKNNAGKKNRILSLVICIAFSLFLIFIVQTLFVYSTTTITLAGTGPSIYFPEDSWDFGEITPDELPTYIFKFRNIGDEVLIIKGTKVSCESCIDPVISIRELNPGEESELEITVNSLDMIGRFTKRVYVESNDPVNPQVTVTVSGFIKEKNESVVQPQPKTQPQPQTPFRIGMSYFGKGEYDKAIIEFERSIELDENHTESYYYLGQCYLQKGIIEYNNKNIFKAYSLYRKANKFAEQVIPQYEKIIENNPKDLNSYRRLGYIYEVRSIVPFINEYDKALEYYSKALELVVSPSSARNTGIIIYLNTRIGYIYFEKKKYSQAIEYLESAIKMSSHNTEAYYYLGLSYDKIGEKEKAREFLSRVIELAPQSEWAQDA</sequence>
<keyword evidence="1" id="KW-1133">Transmembrane helix</keyword>
<feature type="non-terminal residue" evidence="2">
    <location>
        <position position="376"/>
    </location>
</feature>
<dbReference type="InterPro" id="IPR013783">
    <property type="entry name" value="Ig-like_fold"/>
</dbReference>
<dbReference type="Gene3D" id="1.25.40.10">
    <property type="entry name" value="Tetratricopeptide repeat domain"/>
    <property type="match status" value="3"/>
</dbReference>
<proteinExistence type="predicted"/>
<gene>
    <name evidence="2" type="ORF">S01H4_02113</name>
</gene>
<evidence type="ECO:0000256" key="1">
    <source>
        <dbReference type="SAM" id="Phobius"/>
    </source>
</evidence>
<accession>X0ZRH8</accession>
<organism evidence="2">
    <name type="scientific">marine sediment metagenome</name>
    <dbReference type="NCBI Taxonomy" id="412755"/>
    <lineage>
        <taxon>unclassified sequences</taxon>
        <taxon>metagenomes</taxon>
        <taxon>ecological metagenomes</taxon>
    </lineage>
</organism>
<dbReference type="EMBL" id="BART01000439">
    <property type="protein sequence ID" value="GAG72355.1"/>
    <property type="molecule type" value="Genomic_DNA"/>
</dbReference>
<keyword evidence="1" id="KW-0812">Transmembrane</keyword>
<keyword evidence="1" id="KW-0472">Membrane</keyword>
<dbReference type="PROSITE" id="PS50005">
    <property type="entry name" value="TPR"/>
    <property type="match status" value="3"/>
</dbReference>
<dbReference type="Pfam" id="PF14559">
    <property type="entry name" value="TPR_19"/>
    <property type="match status" value="1"/>
</dbReference>
<evidence type="ECO:0000313" key="2">
    <source>
        <dbReference type="EMBL" id="GAG72355.1"/>
    </source>
</evidence>
<dbReference type="InterPro" id="IPR019734">
    <property type="entry name" value="TPR_rpt"/>
</dbReference>
<dbReference type="SMART" id="SM00028">
    <property type="entry name" value="TPR"/>
    <property type="match status" value="5"/>
</dbReference>
<feature type="transmembrane region" description="Helical" evidence="1">
    <location>
        <begin position="12"/>
        <end position="34"/>
    </location>
</feature>